<feature type="transmembrane region" description="Helical" evidence="9">
    <location>
        <begin position="144"/>
        <end position="163"/>
    </location>
</feature>
<sequence>MTQESIEDSSCVPQLIRLPLALGNTLERIPGLEQKDMDELALESEPAAPELSSPPSEPQQDDNWGETTTAVTGTSEHSLSQEDIVRISKDLDDSVGLDCKHYLSVSFSVILGLLVLLTPLAFLVLPHLLWPERLRVCGTACEGLFISVAFKLLILLLAVWALFFRPPRAGMPRIFVFRALLSTLVFLFVLSYWLFYGVRIFDTKDEDYQGIVQYAVSLVDALLFIHYLAIVLLELRQLQPCFSLCVTRSTDGETRHYNLGQLSIQRAAVAVLENYYRDFPVHNPALLTASKSRAAKHLAGLKVYNVDGPGGNNAAAGIAQSQSRAMIAAAARRRDTSHNELYYEEAEHERRVRKRKARLVVAVEEAFTHIRRLQEEEQKKSPGEIMDPREAAQAIFPSMARALQKYLRTTRQQHCHSMESIQQHLAFCITHNMTPKAFLESYLMPGPTLQYGRERWLAHQWTLISEASVTSGLKEGTVFLLKCIDFSLVVTTKKIPYIKLSEEFIDPKSHKFVLRLQSETSV</sequence>
<feature type="compositionally biased region" description="Low complexity" evidence="8">
    <location>
        <begin position="43"/>
        <end position="54"/>
    </location>
</feature>
<evidence type="ECO:0000256" key="7">
    <source>
        <dbReference type="PIRNR" id="PIRNR007991"/>
    </source>
</evidence>
<evidence type="ECO:0000256" key="4">
    <source>
        <dbReference type="ARBA" id="ARBA00022989"/>
    </source>
</evidence>
<evidence type="ECO:0000256" key="2">
    <source>
        <dbReference type="ARBA" id="ARBA00022475"/>
    </source>
</evidence>
<dbReference type="AlphaFoldDB" id="A0A8B9RIA7"/>
<organism evidence="10 11">
    <name type="scientific">Astyanax mexicanus</name>
    <name type="common">Blind cave fish</name>
    <name type="synonym">Astyanax fasciatus mexicanus</name>
    <dbReference type="NCBI Taxonomy" id="7994"/>
    <lineage>
        <taxon>Eukaryota</taxon>
        <taxon>Metazoa</taxon>
        <taxon>Chordata</taxon>
        <taxon>Craniata</taxon>
        <taxon>Vertebrata</taxon>
        <taxon>Euteleostomi</taxon>
        <taxon>Actinopterygii</taxon>
        <taxon>Neopterygii</taxon>
        <taxon>Teleostei</taxon>
        <taxon>Ostariophysi</taxon>
        <taxon>Characiformes</taxon>
        <taxon>Characoidei</taxon>
        <taxon>Acestrorhamphidae</taxon>
        <taxon>Acestrorhamphinae</taxon>
        <taxon>Astyanax</taxon>
    </lineage>
</organism>
<name>A0A8B9RIA7_ASTMX</name>
<dbReference type="PANTHER" id="PTHR20886">
    <property type="entry name" value="VANG-LIKE PROTEIN"/>
    <property type="match status" value="1"/>
</dbReference>
<gene>
    <name evidence="10" type="primary">LOC103034531</name>
</gene>
<evidence type="ECO:0000256" key="1">
    <source>
        <dbReference type="ARBA" id="ARBA00004651"/>
    </source>
</evidence>
<evidence type="ECO:0000256" key="8">
    <source>
        <dbReference type="SAM" id="MobiDB-lite"/>
    </source>
</evidence>
<dbReference type="Pfam" id="PF06638">
    <property type="entry name" value="Strabismus"/>
    <property type="match status" value="1"/>
</dbReference>
<dbReference type="InterPro" id="IPR009539">
    <property type="entry name" value="VANGL"/>
</dbReference>
<accession>A0A8B9RIA7</accession>
<feature type="transmembrane region" description="Helical" evidence="9">
    <location>
        <begin position="175"/>
        <end position="196"/>
    </location>
</feature>
<keyword evidence="5 7" id="KW-0472">Membrane</keyword>
<dbReference type="Ensembl" id="ENSAMXT00005048620.1">
    <property type="protein sequence ID" value="ENSAMXP00005044749.1"/>
    <property type="gene ID" value="ENSAMXG00005020734.1"/>
</dbReference>
<feature type="compositionally biased region" description="Polar residues" evidence="8">
    <location>
        <begin position="65"/>
        <end position="77"/>
    </location>
</feature>
<proteinExistence type="inferred from homology"/>
<dbReference type="Proteomes" id="UP000694621">
    <property type="component" value="Unplaced"/>
</dbReference>
<comment type="subcellular location">
    <subcellularLocation>
        <location evidence="1">Cell membrane</location>
        <topology evidence="1">Multi-pass membrane protein</topology>
    </subcellularLocation>
</comment>
<dbReference type="PIRSF" id="PIRSF007991">
    <property type="entry name" value="Strabismus"/>
    <property type="match status" value="1"/>
</dbReference>
<comment type="similarity">
    <text evidence="6 7">Belongs to the Vang family.</text>
</comment>
<reference evidence="10" key="1">
    <citation type="submission" date="2025-08" db="UniProtKB">
        <authorList>
            <consortium name="Ensembl"/>
        </authorList>
    </citation>
    <scope>IDENTIFICATION</scope>
</reference>
<feature type="region of interest" description="Disordered" evidence="8">
    <location>
        <begin position="33"/>
        <end position="77"/>
    </location>
</feature>
<protein>
    <recommendedName>
        <fullName evidence="7">Vang-like protein</fullName>
    </recommendedName>
</protein>
<evidence type="ECO:0000256" key="3">
    <source>
        <dbReference type="ARBA" id="ARBA00022692"/>
    </source>
</evidence>
<keyword evidence="2 7" id="KW-1003">Cell membrane</keyword>
<feature type="transmembrane region" description="Helical" evidence="9">
    <location>
        <begin position="102"/>
        <end position="124"/>
    </location>
</feature>
<evidence type="ECO:0000313" key="11">
    <source>
        <dbReference type="Proteomes" id="UP000694621"/>
    </source>
</evidence>
<evidence type="ECO:0000313" key="10">
    <source>
        <dbReference type="Ensembl" id="ENSAMXP00005044749.1"/>
    </source>
</evidence>
<dbReference type="GO" id="GO:0005886">
    <property type="term" value="C:plasma membrane"/>
    <property type="evidence" value="ECO:0007669"/>
    <property type="project" value="UniProtKB-SubCell"/>
</dbReference>
<keyword evidence="4 9" id="KW-1133">Transmembrane helix</keyword>
<evidence type="ECO:0000256" key="9">
    <source>
        <dbReference type="SAM" id="Phobius"/>
    </source>
</evidence>
<evidence type="ECO:0000256" key="5">
    <source>
        <dbReference type="ARBA" id="ARBA00023136"/>
    </source>
</evidence>
<feature type="transmembrane region" description="Helical" evidence="9">
    <location>
        <begin position="211"/>
        <end position="233"/>
    </location>
</feature>
<evidence type="ECO:0000256" key="6">
    <source>
        <dbReference type="ARBA" id="ARBA00025718"/>
    </source>
</evidence>
<keyword evidence="3 9" id="KW-0812">Transmembrane</keyword>